<keyword evidence="3" id="KW-1185">Reference proteome</keyword>
<accession>A0ABD0LMY2</accession>
<proteinExistence type="predicted"/>
<comment type="caution">
    <text evidence="2">The sequence shown here is derived from an EMBL/GenBank/DDBJ whole genome shotgun (WGS) entry which is preliminary data.</text>
</comment>
<evidence type="ECO:0000313" key="2">
    <source>
        <dbReference type="EMBL" id="KAK7500692.1"/>
    </source>
</evidence>
<name>A0ABD0LMY2_9CAEN</name>
<dbReference type="EMBL" id="JACVVK020000035">
    <property type="protein sequence ID" value="KAK7500692.1"/>
    <property type="molecule type" value="Genomic_DNA"/>
</dbReference>
<protein>
    <submittedName>
        <fullName evidence="2">Uncharacterized protein</fullName>
    </submittedName>
</protein>
<sequence>MRPAPERDESLSHPYLSLPLEPQTLCLSSSWPRNGRVEARNPRAACQPSSQARWNAVEGISPPSPLCLSRQQGIEEQSPAIHARESLATSSFD</sequence>
<evidence type="ECO:0000256" key="1">
    <source>
        <dbReference type="SAM" id="MobiDB-lite"/>
    </source>
</evidence>
<reference evidence="2 3" key="1">
    <citation type="journal article" date="2023" name="Sci. Data">
        <title>Genome assembly of the Korean intertidal mud-creeper Batillaria attramentaria.</title>
        <authorList>
            <person name="Patra A.K."/>
            <person name="Ho P.T."/>
            <person name="Jun S."/>
            <person name="Lee S.J."/>
            <person name="Kim Y."/>
            <person name="Won Y.J."/>
        </authorList>
    </citation>
    <scope>NUCLEOTIDE SEQUENCE [LARGE SCALE GENOMIC DNA]</scope>
    <source>
        <strain evidence="2">Wonlab-2016</strain>
    </source>
</reference>
<gene>
    <name evidence="2" type="ORF">BaRGS_00007936</name>
</gene>
<feature type="region of interest" description="Disordered" evidence="1">
    <location>
        <begin position="71"/>
        <end position="93"/>
    </location>
</feature>
<organism evidence="2 3">
    <name type="scientific">Batillaria attramentaria</name>
    <dbReference type="NCBI Taxonomy" id="370345"/>
    <lineage>
        <taxon>Eukaryota</taxon>
        <taxon>Metazoa</taxon>
        <taxon>Spiralia</taxon>
        <taxon>Lophotrochozoa</taxon>
        <taxon>Mollusca</taxon>
        <taxon>Gastropoda</taxon>
        <taxon>Caenogastropoda</taxon>
        <taxon>Sorbeoconcha</taxon>
        <taxon>Cerithioidea</taxon>
        <taxon>Batillariidae</taxon>
        <taxon>Batillaria</taxon>
    </lineage>
</organism>
<dbReference type="AlphaFoldDB" id="A0ABD0LMY2"/>
<evidence type="ECO:0000313" key="3">
    <source>
        <dbReference type="Proteomes" id="UP001519460"/>
    </source>
</evidence>
<dbReference type="Proteomes" id="UP001519460">
    <property type="component" value="Unassembled WGS sequence"/>
</dbReference>